<protein>
    <recommendedName>
        <fullName evidence="4">Lipoprotein SmpA/OmlA domain-containing protein</fullName>
    </recommendedName>
</protein>
<dbReference type="KEGG" id="otk:C6570_03390"/>
<keyword evidence="3" id="KW-1185">Reference proteome</keyword>
<feature type="signal peptide" evidence="1">
    <location>
        <begin position="1"/>
        <end position="26"/>
    </location>
</feature>
<feature type="chain" id="PRO_5015527513" description="Lipoprotein SmpA/OmlA domain-containing protein" evidence="1">
    <location>
        <begin position="27"/>
        <end position="193"/>
    </location>
</feature>
<sequence length="193" mass="21733">MLRERAAVRPWALAGALLLACTAAPAQSNFNGWLCCNMRTDGGWISDINYESAQRVLPAGTPVEITGYGRYRVHTLMNGEKQDLGNDYSREVDMGAFAHRYVVPTNPQRRLRSAPPAVQQAVRASRVRLGMTREQVIMSQGYPIASETPSLDSRVWKYWRSRGEEFHVVFNRRGVVEAVRADDPNLRARVTAR</sequence>
<reference evidence="2 3" key="1">
    <citation type="submission" date="2018-03" db="EMBL/GenBank/DDBJ databases">
        <title>Genome sequencing of Ottowia sp.</title>
        <authorList>
            <person name="Kim S.-J."/>
            <person name="Heo J."/>
            <person name="Kwon S.-W."/>
        </authorList>
    </citation>
    <scope>NUCLEOTIDE SEQUENCE [LARGE SCALE GENOMIC DNA]</scope>
    <source>
        <strain evidence="2 3">KADR8-3</strain>
    </source>
</reference>
<evidence type="ECO:0008006" key="4">
    <source>
        <dbReference type="Google" id="ProtNLM"/>
    </source>
</evidence>
<evidence type="ECO:0000313" key="3">
    <source>
        <dbReference type="Proteomes" id="UP000239709"/>
    </source>
</evidence>
<evidence type="ECO:0000313" key="2">
    <source>
        <dbReference type="EMBL" id="AVO35947.1"/>
    </source>
</evidence>
<proteinExistence type="predicted"/>
<dbReference type="Proteomes" id="UP000239709">
    <property type="component" value="Chromosome"/>
</dbReference>
<keyword evidence="1" id="KW-0732">Signal</keyword>
<evidence type="ECO:0000256" key="1">
    <source>
        <dbReference type="SAM" id="SignalP"/>
    </source>
</evidence>
<dbReference type="PROSITE" id="PS51257">
    <property type="entry name" value="PROKAR_LIPOPROTEIN"/>
    <property type="match status" value="1"/>
</dbReference>
<gene>
    <name evidence="2" type="ORF">C6570_03390</name>
</gene>
<accession>A0A2S0MJF0</accession>
<dbReference type="AlphaFoldDB" id="A0A2S0MJF0"/>
<name>A0A2S0MJF0_9BURK</name>
<dbReference type="OrthoDB" id="9179113at2"/>
<dbReference type="EMBL" id="CP027666">
    <property type="protein sequence ID" value="AVO35947.1"/>
    <property type="molecule type" value="Genomic_DNA"/>
</dbReference>
<organism evidence="2 3">
    <name type="scientific">Ottowia oryzae</name>
    <dbReference type="NCBI Taxonomy" id="2109914"/>
    <lineage>
        <taxon>Bacteria</taxon>
        <taxon>Pseudomonadati</taxon>
        <taxon>Pseudomonadota</taxon>
        <taxon>Betaproteobacteria</taxon>
        <taxon>Burkholderiales</taxon>
        <taxon>Comamonadaceae</taxon>
        <taxon>Ottowia</taxon>
    </lineage>
</organism>